<keyword evidence="1" id="KW-0732">Signal</keyword>
<dbReference type="AlphaFoldDB" id="A0A9D9IPN0"/>
<evidence type="ECO:0000313" key="4">
    <source>
        <dbReference type="Proteomes" id="UP000823598"/>
    </source>
</evidence>
<dbReference type="InterPro" id="IPR026444">
    <property type="entry name" value="Secre_tail"/>
</dbReference>
<name>A0A9D9IPN0_9BACT</name>
<dbReference type="EMBL" id="JADIMC010000019">
    <property type="protein sequence ID" value="MBO8475659.1"/>
    <property type="molecule type" value="Genomic_DNA"/>
</dbReference>
<protein>
    <submittedName>
        <fullName evidence="3">T9SS type A sorting domain-containing protein</fullName>
    </submittedName>
</protein>
<feature type="signal peptide" evidence="1">
    <location>
        <begin position="1"/>
        <end position="34"/>
    </location>
</feature>
<accession>A0A9D9IPN0</accession>
<reference evidence="3" key="2">
    <citation type="journal article" date="2021" name="PeerJ">
        <title>Extensive microbial diversity within the chicken gut microbiome revealed by metagenomics and culture.</title>
        <authorList>
            <person name="Gilroy R."/>
            <person name="Ravi A."/>
            <person name="Getino M."/>
            <person name="Pursley I."/>
            <person name="Horton D.L."/>
            <person name="Alikhan N.F."/>
            <person name="Baker D."/>
            <person name="Gharbi K."/>
            <person name="Hall N."/>
            <person name="Watson M."/>
            <person name="Adriaenssens E.M."/>
            <person name="Foster-Nyarko E."/>
            <person name="Jarju S."/>
            <person name="Secka A."/>
            <person name="Antonio M."/>
            <person name="Oren A."/>
            <person name="Chaudhuri R.R."/>
            <person name="La Ragione R."/>
            <person name="Hildebrand F."/>
            <person name="Pallen M.J."/>
        </authorList>
    </citation>
    <scope>NUCLEOTIDE SEQUENCE</scope>
    <source>
        <strain evidence="3">6919</strain>
    </source>
</reference>
<reference evidence="3" key="1">
    <citation type="submission" date="2020-10" db="EMBL/GenBank/DDBJ databases">
        <authorList>
            <person name="Gilroy R."/>
        </authorList>
    </citation>
    <scope>NUCLEOTIDE SEQUENCE</scope>
    <source>
        <strain evidence="3">6919</strain>
    </source>
</reference>
<gene>
    <name evidence="3" type="ORF">IAB88_01540</name>
</gene>
<comment type="caution">
    <text evidence="3">The sequence shown here is derived from an EMBL/GenBank/DDBJ whole genome shotgun (WGS) entry which is preliminary data.</text>
</comment>
<dbReference type="Proteomes" id="UP000823598">
    <property type="component" value="Unassembled WGS sequence"/>
</dbReference>
<feature type="domain" description="DUF6383" evidence="2">
    <location>
        <begin position="38"/>
        <end position="109"/>
    </location>
</feature>
<dbReference type="Pfam" id="PF19910">
    <property type="entry name" value="DUF6383"/>
    <property type="match status" value="1"/>
</dbReference>
<sequence>MKIFNFAVVRSIGMLKKKLIALGCALLCCAAAFAEGADNRVPSAPVAVSALPGTLTLENNTGKSVTFTVYSITGQAVKTVTLKSDSATVALPQGFYIVKSDEGTVKVVVK</sequence>
<feature type="chain" id="PRO_5039436561" evidence="1">
    <location>
        <begin position="35"/>
        <end position="110"/>
    </location>
</feature>
<dbReference type="InterPro" id="IPR045963">
    <property type="entry name" value="DUF6383"/>
</dbReference>
<dbReference type="NCBIfam" id="TIGR04183">
    <property type="entry name" value="Por_Secre_tail"/>
    <property type="match status" value="1"/>
</dbReference>
<evidence type="ECO:0000256" key="1">
    <source>
        <dbReference type="SAM" id="SignalP"/>
    </source>
</evidence>
<organism evidence="3 4">
    <name type="scientific">Candidatus Limisoma faecipullorum</name>
    <dbReference type="NCBI Taxonomy" id="2840854"/>
    <lineage>
        <taxon>Bacteria</taxon>
        <taxon>Pseudomonadati</taxon>
        <taxon>Bacteroidota</taxon>
        <taxon>Bacteroidia</taxon>
        <taxon>Bacteroidales</taxon>
        <taxon>Candidatus Limisoma</taxon>
    </lineage>
</organism>
<evidence type="ECO:0000313" key="3">
    <source>
        <dbReference type="EMBL" id="MBO8475659.1"/>
    </source>
</evidence>
<evidence type="ECO:0000259" key="2">
    <source>
        <dbReference type="Pfam" id="PF19910"/>
    </source>
</evidence>
<proteinExistence type="predicted"/>